<dbReference type="GO" id="GO:0006888">
    <property type="term" value="P:endoplasmic reticulum to Golgi vesicle-mediated transport"/>
    <property type="evidence" value="ECO:0007669"/>
    <property type="project" value="TreeGrafter"/>
</dbReference>
<dbReference type="GO" id="GO:0000139">
    <property type="term" value="C:Golgi membrane"/>
    <property type="evidence" value="ECO:0007669"/>
    <property type="project" value="TreeGrafter"/>
</dbReference>
<name>A0A0L6UE30_9BASI</name>
<keyword evidence="2" id="KW-0812">Transmembrane</keyword>
<dbReference type="InterPro" id="IPR012936">
    <property type="entry name" value="Erv_C"/>
</dbReference>
<feature type="domain" description="Endoplasmic reticulum vesicle transporter C-terminal" evidence="3">
    <location>
        <begin position="159"/>
        <end position="206"/>
    </location>
</feature>
<evidence type="ECO:0000313" key="4">
    <source>
        <dbReference type="EMBL" id="KNZ46771.1"/>
    </source>
</evidence>
<dbReference type="GO" id="GO:0030134">
    <property type="term" value="C:COPII-coated ER to Golgi transport vesicle"/>
    <property type="evidence" value="ECO:0007669"/>
    <property type="project" value="TreeGrafter"/>
</dbReference>
<gene>
    <name evidence="4" type="ORF">VP01_697g10</name>
</gene>
<evidence type="ECO:0000259" key="3">
    <source>
        <dbReference type="Pfam" id="PF07970"/>
    </source>
</evidence>
<evidence type="ECO:0000313" key="5">
    <source>
        <dbReference type="Proteomes" id="UP000037035"/>
    </source>
</evidence>
<dbReference type="AlphaFoldDB" id="A0A0L6UE30"/>
<organism evidence="4 5">
    <name type="scientific">Puccinia sorghi</name>
    <dbReference type="NCBI Taxonomy" id="27349"/>
    <lineage>
        <taxon>Eukaryota</taxon>
        <taxon>Fungi</taxon>
        <taxon>Dikarya</taxon>
        <taxon>Basidiomycota</taxon>
        <taxon>Pucciniomycotina</taxon>
        <taxon>Pucciniomycetes</taxon>
        <taxon>Pucciniales</taxon>
        <taxon>Pucciniaceae</taxon>
        <taxon>Puccinia</taxon>
    </lineage>
</organism>
<dbReference type="EMBL" id="LAVV01012360">
    <property type="protein sequence ID" value="KNZ46771.1"/>
    <property type="molecule type" value="Genomic_DNA"/>
</dbReference>
<dbReference type="Proteomes" id="UP000037035">
    <property type="component" value="Unassembled WGS sequence"/>
</dbReference>
<evidence type="ECO:0000256" key="1">
    <source>
        <dbReference type="SAM" id="MobiDB-lite"/>
    </source>
</evidence>
<dbReference type="OrthoDB" id="5541786at2759"/>
<dbReference type="GO" id="GO:0006890">
    <property type="term" value="P:retrograde vesicle-mediated transport, Golgi to endoplasmic reticulum"/>
    <property type="evidence" value="ECO:0007669"/>
    <property type="project" value="TreeGrafter"/>
</dbReference>
<dbReference type="PANTHER" id="PTHR10984">
    <property type="entry name" value="ENDOPLASMIC RETICULUM-GOLGI INTERMEDIATE COMPARTMENT PROTEIN"/>
    <property type="match status" value="1"/>
</dbReference>
<keyword evidence="2" id="KW-0472">Membrane</keyword>
<dbReference type="STRING" id="27349.A0A0L6UE30"/>
<accession>A0A0L6UE30</accession>
<dbReference type="PANTHER" id="PTHR10984:SF81">
    <property type="entry name" value="ER-DERIVED VESICLES PROTEIN ERV41"/>
    <property type="match status" value="1"/>
</dbReference>
<dbReference type="Pfam" id="PF07970">
    <property type="entry name" value="COPIIcoated_ERV"/>
    <property type="match status" value="2"/>
</dbReference>
<keyword evidence="2" id="KW-1133">Transmembrane helix</keyword>
<protein>
    <recommendedName>
        <fullName evidence="3">Endoplasmic reticulum vesicle transporter C-terminal domain-containing protein</fullName>
    </recommendedName>
</protein>
<feature type="region of interest" description="Disordered" evidence="1">
    <location>
        <begin position="235"/>
        <end position="255"/>
    </location>
</feature>
<feature type="domain" description="Endoplasmic reticulum vesicle transporter C-terminal" evidence="3">
    <location>
        <begin position="83"/>
        <end position="146"/>
    </location>
</feature>
<comment type="caution">
    <text evidence="4">The sequence shown here is derived from an EMBL/GenBank/DDBJ whole genome shotgun (WGS) entry which is preliminary data.</text>
</comment>
<dbReference type="VEuPathDB" id="FungiDB:VP01_697g10"/>
<evidence type="ECO:0000256" key="2">
    <source>
        <dbReference type="SAM" id="Phobius"/>
    </source>
</evidence>
<feature type="transmembrane region" description="Helical" evidence="2">
    <location>
        <begin position="190"/>
        <end position="209"/>
    </location>
</feature>
<dbReference type="GO" id="GO:0005789">
    <property type="term" value="C:endoplasmic reticulum membrane"/>
    <property type="evidence" value="ECO:0007669"/>
    <property type="project" value="TreeGrafter"/>
</dbReference>
<dbReference type="InterPro" id="IPR045888">
    <property type="entry name" value="Erv"/>
</dbReference>
<proteinExistence type="predicted"/>
<reference evidence="4 5" key="1">
    <citation type="submission" date="2015-08" db="EMBL/GenBank/DDBJ databases">
        <title>Next Generation Sequencing and Analysis of the Genome of Puccinia sorghi L Schw, the Causal Agent of Maize Common Rust.</title>
        <authorList>
            <person name="Rochi L."/>
            <person name="Burguener G."/>
            <person name="Darino M."/>
            <person name="Turjanski A."/>
            <person name="Kreff E."/>
            <person name="Dieguez M.J."/>
            <person name="Sacco F."/>
        </authorList>
    </citation>
    <scope>NUCLEOTIDE SEQUENCE [LARGE SCALE GENOMIC DNA]</scope>
    <source>
        <strain evidence="4 5">RO10H11247</strain>
    </source>
</reference>
<sequence length="255" mass="28769">MRSPRPCRATNNDLSVDIKDAVGDRMYMNLEFKKEGTTFEIGDAKRIDHSDSKLEVSTSQILHASRKGQSFGKTRPLVPDGPACRIYGNTKVKKVTGNLHITTLGHGYLSWEHTDHKLMNLSHVITEFSFGQFFPKIVQPLDNSVELTDKLTDMSRVIEHNQGIPGLFFKYDMEPMSLTLHERRTSLIQFLVRLAGMVGGIVVCTGWTFRVVDRLVQKVVPGMVEENERAEPYSPLPIVSPQASSSKTNFRRAYT</sequence>
<keyword evidence="5" id="KW-1185">Reference proteome</keyword>